<evidence type="ECO:0000313" key="2">
    <source>
        <dbReference type="EMBL" id="KGO79168.1"/>
    </source>
</evidence>
<keyword evidence="1" id="KW-0472">Membrane</keyword>
<reference evidence="2 3" key="1">
    <citation type="submission" date="2013-09" db="EMBL/GenBank/DDBJ databases">
        <authorList>
            <person name="Zeng Z."/>
            <person name="Chen C."/>
        </authorList>
    </citation>
    <scope>NUCLEOTIDE SEQUENCE [LARGE SCALE GENOMIC DNA]</scope>
    <source>
        <strain evidence="2 3">F44-8</strain>
    </source>
</reference>
<keyword evidence="1" id="KW-0812">Transmembrane</keyword>
<dbReference type="Proteomes" id="UP000030129">
    <property type="component" value="Unassembled WGS sequence"/>
</dbReference>
<comment type="caution">
    <text evidence="2">The sequence shown here is derived from an EMBL/GenBank/DDBJ whole genome shotgun (WGS) entry which is preliminary data.</text>
</comment>
<dbReference type="InterPro" id="IPR011989">
    <property type="entry name" value="ARM-like"/>
</dbReference>
<evidence type="ECO:0008006" key="4">
    <source>
        <dbReference type="Google" id="ProtNLM"/>
    </source>
</evidence>
<dbReference type="eggNOG" id="COG1413">
    <property type="taxonomic scope" value="Bacteria"/>
</dbReference>
<dbReference type="AlphaFoldDB" id="A0A0A2LJ35"/>
<keyword evidence="3" id="KW-1185">Reference proteome</keyword>
<keyword evidence="1" id="KW-1133">Transmembrane helix</keyword>
<dbReference type="STRING" id="1406840.Q763_14930"/>
<dbReference type="SUPFAM" id="SSF48371">
    <property type="entry name" value="ARM repeat"/>
    <property type="match status" value="1"/>
</dbReference>
<evidence type="ECO:0000256" key="1">
    <source>
        <dbReference type="SAM" id="Phobius"/>
    </source>
</evidence>
<protein>
    <recommendedName>
        <fullName evidence="4">HEAT repeat domain-containing protein</fullName>
    </recommendedName>
</protein>
<accession>A0A0A2LJ35</accession>
<gene>
    <name evidence="2" type="ORF">Q763_14930</name>
</gene>
<feature type="transmembrane region" description="Helical" evidence="1">
    <location>
        <begin position="20"/>
        <end position="42"/>
    </location>
</feature>
<dbReference type="EMBL" id="JRLV01000020">
    <property type="protein sequence ID" value="KGO79168.1"/>
    <property type="molecule type" value="Genomic_DNA"/>
</dbReference>
<name>A0A0A2LJ35_9FLAO</name>
<evidence type="ECO:0000313" key="3">
    <source>
        <dbReference type="Proteomes" id="UP000030129"/>
    </source>
</evidence>
<organism evidence="2 3">
    <name type="scientific">Flavobacterium beibuense F44-8</name>
    <dbReference type="NCBI Taxonomy" id="1406840"/>
    <lineage>
        <taxon>Bacteria</taxon>
        <taxon>Pseudomonadati</taxon>
        <taxon>Bacteroidota</taxon>
        <taxon>Flavobacteriia</taxon>
        <taxon>Flavobacteriales</taxon>
        <taxon>Flavobacteriaceae</taxon>
        <taxon>Flavobacterium</taxon>
    </lineage>
</organism>
<sequence>MEKFYDYIYYNSGLEWIVNVNILISLLFLLLILLLILFILYLRVYKNFRNIKKAEHIEKLTDFINGYLFDTEFEEASIEEFRAHHVRSKLQKKVTTKEILVYSQNFKGEANASIKKLFFRLELDGLAFKEIASRKWYLRARGMHTVSNMGIKIQESTAVRLLNDKRVEVRLQSLLYFIKLSQKYPLNFLYRLEEPLTIWQQIHIEDALKGYKEEIPDFSKWLNHKQPTVIGFCIKQISAFDQYENVEKVIPFLEHPEEMLKKEAIRCMRKMGNHESVNIVLTNFASENNTIKKEILKLIKEVGSYNQLQTLSYELNGDNEEIKIEYLKAEEYFLK</sequence>
<proteinExistence type="predicted"/>
<dbReference type="InterPro" id="IPR016024">
    <property type="entry name" value="ARM-type_fold"/>
</dbReference>
<dbReference type="RefSeq" id="WP_035135635.1">
    <property type="nucleotide sequence ID" value="NZ_JRLV01000020.1"/>
</dbReference>
<dbReference type="Gene3D" id="1.25.10.10">
    <property type="entry name" value="Leucine-rich Repeat Variant"/>
    <property type="match status" value="1"/>
</dbReference>